<comment type="caution">
    <text evidence="2">The sequence shown here is derived from an EMBL/GenBank/DDBJ whole genome shotgun (WGS) entry which is preliminary data.</text>
</comment>
<proteinExistence type="predicted"/>
<accession>A0A2I0K785</accession>
<feature type="region of interest" description="Disordered" evidence="1">
    <location>
        <begin position="1"/>
        <end position="29"/>
    </location>
</feature>
<evidence type="ECO:0000256" key="1">
    <source>
        <dbReference type="SAM" id="MobiDB-lite"/>
    </source>
</evidence>
<evidence type="ECO:0000313" key="3">
    <source>
        <dbReference type="Proteomes" id="UP000233551"/>
    </source>
</evidence>
<dbReference type="Proteomes" id="UP000233551">
    <property type="component" value="Unassembled WGS sequence"/>
</dbReference>
<gene>
    <name evidence="2" type="ORF">CRG98_015659</name>
</gene>
<sequence length="96" mass="11163">MFKTCCRDPCQDPRAEVDQDRHPDRRDHRQIGAHFATLTCLIGEKKDWGREEEMREVTENEGHREIEEGLGFPLRALPEPDVPSQRLELGFFCARG</sequence>
<dbReference type="EMBL" id="PGOL01000861">
    <property type="protein sequence ID" value="PKI63983.1"/>
    <property type="molecule type" value="Genomic_DNA"/>
</dbReference>
<protein>
    <submittedName>
        <fullName evidence="2">Uncharacterized protein</fullName>
    </submittedName>
</protein>
<name>A0A2I0K785_PUNGR</name>
<reference evidence="2 3" key="1">
    <citation type="submission" date="2017-11" db="EMBL/GenBank/DDBJ databases">
        <title>De-novo sequencing of pomegranate (Punica granatum L.) genome.</title>
        <authorList>
            <person name="Akparov Z."/>
            <person name="Amiraslanov A."/>
            <person name="Hajiyeva S."/>
            <person name="Abbasov M."/>
            <person name="Kaur K."/>
            <person name="Hamwieh A."/>
            <person name="Solovyev V."/>
            <person name="Salamov A."/>
            <person name="Braich B."/>
            <person name="Kosarev P."/>
            <person name="Mahmoud A."/>
            <person name="Hajiyev E."/>
            <person name="Babayeva S."/>
            <person name="Izzatullayeva V."/>
            <person name="Mammadov A."/>
            <person name="Mammadov A."/>
            <person name="Sharifova S."/>
            <person name="Ojaghi J."/>
            <person name="Eynullazada K."/>
            <person name="Bayramov B."/>
            <person name="Abdulazimova A."/>
            <person name="Shahmuradov I."/>
        </authorList>
    </citation>
    <scope>NUCLEOTIDE SEQUENCE [LARGE SCALE GENOMIC DNA]</scope>
    <source>
        <strain evidence="3">cv. AG2017</strain>
        <tissue evidence="2">Leaf</tissue>
    </source>
</reference>
<keyword evidence="3" id="KW-1185">Reference proteome</keyword>
<dbReference type="AlphaFoldDB" id="A0A2I0K785"/>
<organism evidence="2 3">
    <name type="scientific">Punica granatum</name>
    <name type="common">Pomegranate</name>
    <dbReference type="NCBI Taxonomy" id="22663"/>
    <lineage>
        <taxon>Eukaryota</taxon>
        <taxon>Viridiplantae</taxon>
        <taxon>Streptophyta</taxon>
        <taxon>Embryophyta</taxon>
        <taxon>Tracheophyta</taxon>
        <taxon>Spermatophyta</taxon>
        <taxon>Magnoliopsida</taxon>
        <taxon>eudicotyledons</taxon>
        <taxon>Gunneridae</taxon>
        <taxon>Pentapetalae</taxon>
        <taxon>rosids</taxon>
        <taxon>malvids</taxon>
        <taxon>Myrtales</taxon>
        <taxon>Lythraceae</taxon>
        <taxon>Punica</taxon>
    </lineage>
</organism>
<evidence type="ECO:0000313" key="2">
    <source>
        <dbReference type="EMBL" id="PKI63983.1"/>
    </source>
</evidence>